<sequence length="57" mass="6367">MPRLRTTKSFNTVTTRSPTTAPCSLAELACKASCQHKYPSAMMTHRIPQQTKARALF</sequence>
<evidence type="ECO:0000313" key="2">
    <source>
        <dbReference type="Proteomes" id="UP000054632"/>
    </source>
</evidence>
<accession>A0A0V1E7Q9</accession>
<comment type="caution">
    <text evidence="1">The sequence shown here is derived from an EMBL/GenBank/DDBJ whole genome shotgun (WGS) entry which is preliminary data.</text>
</comment>
<dbReference type="Proteomes" id="UP000054632">
    <property type="component" value="Unassembled WGS sequence"/>
</dbReference>
<evidence type="ECO:0000313" key="1">
    <source>
        <dbReference type="EMBL" id="KRY69346.1"/>
    </source>
</evidence>
<name>A0A0V1E7Q9_TRIPS</name>
<organism evidence="1 2">
    <name type="scientific">Trichinella pseudospiralis</name>
    <name type="common">Parasitic roundworm</name>
    <dbReference type="NCBI Taxonomy" id="6337"/>
    <lineage>
        <taxon>Eukaryota</taxon>
        <taxon>Metazoa</taxon>
        <taxon>Ecdysozoa</taxon>
        <taxon>Nematoda</taxon>
        <taxon>Enoplea</taxon>
        <taxon>Dorylaimia</taxon>
        <taxon>Trichinellida</taxon>
        <taxon>Trichinellidae</taxon>
        <taxon>Trichinella</taxon>
    </lineage>
</organism>
<dbReference type="AlphaFoldDB" id="A0A0V1E7Q9"/>
<reference evidence="1 2" key="1">
    <citation type="submission" date="2015-01" db="EMBL/GenBank/DDBJ databases">
        <title>Evolution of Trichinella species and genotypes.</title>
        <authorList>
            <person name="Korhonen P.K."/>
            <person name="Edoardo P."/>
            <person name="Giuseppe L.R."/>
            <person name="Gasser R.B."/>
        </authorList>
    </citation>
    <scope>NUCLEOTIDE SEQUENCE [LARGE SCALE GENOMIC DNA]</scope>
    <source>
        <strain evidence="1">ISS13</strain>
    </source>
</reference>
<proteinExistence type="predicted"/>
<gene>
    <name evidence="1" type="ORF">T4A_8576</name>
</gene>
<dbReference type="EMBL" id="JYDR01000092">
    <property type="protein sequence ID" value="KRY69346.1"/>
    <property type="molecule type" value="Genomic_DNA"/>
</dbReference>
<protein>
    <submittedName>
        <fullName evidence="1">Uncharacterized protein</fullName>
    </submittedName>
</protein>